<proteinExistence type="predicted"/>
<accession>A0A7Z0MNV1</accession>
<dbReference type="GO" id="GO:0016887">
    <property type="term" value="F:ATP hydrolysis activity"/>
    <property type="evidence" value="ECO:0007669"/>
    <property type="project" value="InterPro"/>
</dbReference>
<feature type="domain" description="Rad50/SbcC-type AAA" evidence="1">
    <location>
        <begin position="5"/>
        <end position="27"/>
    </location>
</feature>
<organism evidence="2 3">
    <name type="scientific">Candidatus Methanofishera endochildressiae</name>
    <dbReference type="NCBI Taxonomy" id="2738884"/>
    <lineage>
        <taxon>Bacteria</taxon>
        <taxon>Pseudomonadati</taxon>
        <taxon>Pseudomonadota</taxon>
        <taxon>Gammaproteobacteria</taxon>
        <taxon>Candidatus Methanofishera</taxon>
    </lineage>
</organism>
<dbReference type="InterPro" id="IPR038729">
    <property type="entry name" value="Rad50/SbcC_AAA"/>
</dbReference>
<dbReference type="Proteomes" id="UP000537890">
    <property type="component" value="Unassembled WGS sequence"/>
</dbReference>
<reference evidence="2 3" key="1">
    <citation type="submission" date="2020-05" db="EMBL/GenBank/DDBJ databases">
        <title>Horizontal transmission and recombination maintain forever young bacterial symbiont genomes.</title>
        <authorList>
            <person name="Russell S.L."/>
            <person name="Pepper-Tunick E."/>
            <person name="Svedberg J."/>
            <person name="Byrne A."/>
            <person name="Ruelas Castillo J."/>
            <person name="Vollmers C."/>
            <person name="Beinart R.A."/>
            <person name="Corbett-Detig R."/>
        </authorList>
    </citation>
    <scope>NUCLEOTIDE SEQUENCE [LARGE SCALE GENOMIC DNA]</scope>
    <source>
        <strain evidence="2">4727-3</strain>
    </source>
</reference>
<sequence length="44" mass="4947">MNPATKINLIYGNNASGKSSILEAIHLRVRKLFALHVKKIIPFE</sequence>
<dbReference type="GO" id="GO:0006302">
    <property type="term" value="P:double-strand break repair"/>
    <property type="evidence" value="ECO:0007669"/>
    <property type="project" value="InterPro"/>
</dbReference>
<dbReference type="EMBL" id="JACCHS010000028">
    <property type="protein sequence ID" value="NYT46682.1"/>
    <property type="molecule type" value="Genomic_DNA"/>
</dbReference>
<dbReference type="InterPro" id="IPR027417">
    <property type="entry name" value="P-loop_NTPase"/>
</dbReference>
<gene>
    <name evidence="2" type="ORF">H0A75_02475</name>
</gene>
<evidence type="ECO:0000313" key="3">
    <source>
        <dbReference type="Proteomes" id="UP000537890"/>
    </source>
</evidence>
<protein>
    <submittedName>
        <fullName evidence="2">AAA family ATPase</fullName>
    </submittedName>
</protein>
<dbReference type="Gene3D" id="3.40.50.300">
    <property type="entry name" value="P-loop containing nucleotide triphosphate hydrolases"/>
    <property type="match status" value="1"/>
</dbReference>
<evidence type="ECO:0000313" key="2">
    <source>
        <dbReference type="EMBL" id="NYT46682.1"/>
    </source>
</evidence>
<dbReference type="SUPFAM" id="SSF52540">
    <property type="entry name" value="P-loop containing nucleoside triphosphate hydrolases"/>
    <property type="match status" value="1"/>
</dbReference>
<dbReference type="Pfam" id="PF13476">
    <property type="entry name" value="AAA_23"/>
    <property type="match status" value="1"/>
</dbReference>
<dbReference type="AlphaFoldDB" id="A0A7Z0MNV1"/>
<evidence type="ECO:0000259" key="1">
    <source>
        <dbReference type="Pfam" id="PF13476"/>
    </source>
</evidence>
<comment type="caution">
    <text evidence="2">The sequence shown here is derived from an EMBL/GenBank/DDBJ whole genome shotgun (WGS) entry which is preliminary data.</text>
</comment>
<name>A0A7Z0MNV1_9GAMM</name>